<dbReference type="PANTHER" id="PTHR39321">
    <property type="entry name" value="NICOTINATE-NUCLEOTIDE ADENYLYLTRANSFERASE-RELATED"/>
    <property type="match status" value="1"/>
</dbReference>
<dbReference type="NCBIfam" id="NF000839">
    <property type="entry name" value="PRK00071.1-1"/>
    <property type="match status" value="1"/>
</dbReference>
<dbReference type="GO" id="GO:0004515">
    <property type="term" value="F:nicotinate-nucleotide adenylyltransferase activity"/>
    <property type="evidence" value="ECO:0007669"/>
    <property type="project" value="UniProtKB-EC"/>
</dbReference>
<reference evidence="9" key="1">
    <citation type="submission" date="2016-10" db="EMBL/GenBank/DDBJ databases">
        <title>Sequence of Gallionella enrichment culture.</title>
        <authorList>
            <person name="Poehlein A."/>
            <person name="Muehling M."/>
            <person name="Daniel R."/>
        </authorList>
    </citation>
    <scope>NUCLEOTIDE SEQUENCE</scope>
</reference>
<sequence>MCCPTCAGWRCNPVSTSPIGILGGTFDPIHNGHLRIAQEALEQCGMAQVRFVPCGTPPHRPTPSASAKSRWEMVRLALNGHSDFLVDVREVFRTDPCYTVDTLAGLRAELGPQQPLCLILGGDAFLQLHTWHEWKRLFELAHIVVLQRAGGPPLGNAMLKADTSLQAEYQTRLAPGAGALHETPSGAIFVADMPALEISSTDIRRRCAEGKSARFLVPDVVTNYINTHELYRQC</sequence>
<dbReference type="SUPFAM" id="SSF52374">
    <property type="entry name" value="Nucleotidylyl transferase"/>
    <property type="match status" value="1"/>
</dbReference>
<proteinExistence type="inferred from homology"/>
<dbReference type="NCBIfam" id="TIGR00482">
    <property type="entry name" value="nicotinate (nicotinamide) nucleotide adenylyltransferase"/>
    <property type="match status" value="1"/>
</dbReference>
<name>A0A1J5TC12_9ZZZZ</name>
<dbReference type="GO" id="GO:0009435">
    <property type="term" value="P:NAD+ biosynthetic process"/>
    <property type="evidence" value="ECO:0007669"/>
    <property type="project" value="UniProtKB-UniPathway"/>
</dbReference>
<evidence type="ECO:0000256" key="6">
    <source>
        <dbReference type="ARBA" id="ARBA00022840"/>
    </source>
</evidence>
<dbReference type="AlphaFoldDB" id="A0A1J5TC12"/>
<dbReference type="InterPro" id="IPR004821">
    <property type="entry name" value="Cyt_trans-like"/>
</dbReference>
<keyword evidence="2" id="KW-0662">Pyridine nucleotide biosynthesis</keyword>
<evidence type="ECO:0000256" key="2">
    <source>
        <dbReference type="ARBA" id="ARBA00022642"/>
    </source>
</evidence>
<evidence type="ECO:0000256" key="5">
    <source>
        <dbReference type="ARBA" id="ARBA00022741"/>
    </source>
</evidence>
<keyword evidence="7" id="KW-0520">NAD</keyword>
<protein>
    <submittedName>
        <fullName evidence="9">Putative nicotinate-nucleotide adenylyltransferase</fullName>
        <ecNumber evidence="9">2.7.7.18</ecNumber>
    </submittedName>
</protein>
<dbReference type="Pfam" id="PF01467">
    <property type="entry name" value="CTP_transf_like"/>
    <property type="match status" value="1"/>
</dbReference>
<dbReference type="EC" id="2.7.7.18" evidence="9"/>
<evidence type="ECO:0000256" key="4">
    <source>
        <dbReference type="ARBA" id="ARBA00022695"/>
    </source>
</evidence>
<dbReference type="NCBIfam" id="NF000840">
    <property type="entry name" value="PRK00071.1-3"/>
    <property type="match status" value="1"/>
</dbReference>
<evidence type="ECO:0000256" key="7">
    <source>
        <dbReference type="ARBA" id="ARBA00023027"/>
    </source>
</evidence>
<comment type="caution">
    <text evidence="9">The sequence shown here is derived from an EMBL/GenBank/DDBJ whole genome shotgun (WGS) entry which is preliminary data.</text>
</comment>
<evidence type="ECO:0000256" key="3">
    <source>
        <dbReference type="ARBA" id="ARBA00022679"/>
    </source>
</evidence>
<accession>A0A1J5TC12</accession>
<evidence type="ECO:0000313" key="9">
    <source>
        <dbReference type="EMBL" id="OIR18425.1"/>
    </source>
</evidence>
<dbReference type="HAMAP" id="MF_00244">
    <property type="entry name" value="NaMN_adenylyltr"/>
    <property type="match status" value="1"/>
</dbReference>
<keyword evidence="5" id="KW-0547">Nucleotide-binding</keyword>
<keyword evidence="3 9" id="KW-0808">Transferase</keyword>
<evidence type="ECO:0000259" key="8">
    <source>
        <dbReference type="Pfam" id="PF01467"/>
    </source>
</evidence>
<organism evidence="9">
    <name type="scientific">mine drainage metagenome</name>
    <dbReference type="NCBI Taxonomy" id="410659"/>
    <lineage>
        <taxon>unclassified sequences</taxon>
        <taxon>metagenomes</taxon>
        <taxon>ecological metagenomes</taxon>
    </lineage>
</organism>
<dbReference type="CDD" id="cd02165">
    <property type="entry name" value="NMNAT"/>
    <property type="match status" value="1"/>
</dbReference>
<dbReference type="NCBIfam" id="TIGR00125">
    <property type="entry name" value="cyt_tran_rel"/>
    <property type="match status" value="1"/>
</dbReference>
<comment type="pathway">
    <text evidence="1">Cofactor biosynthesis; NAD(+) biosynthesis.</text>
</comment>
<feature type="domain" description="Cytidyltransferase-like" evidence="8">
    <location>
        <begin position="21"/>
        <end position="206"/>
    </location>
</feature>
<dbReference type="InterPro" id="IPR005248">
    <property type="entry name" value="NadD/NMNAT"/>
</dbReference>
<dbReference type="GO" id="GO:0005524">
    <property type="term" value="F:ATP binding"/>
    <property type="evidence" value="ECO:0007669"/>
    <property type="project" value="UniProtKB-KW"/>
</dbReference>
<dbReference type="UniPathway" id="UPA00253"/>
<evidence type="ECO:0000256" key="1">
    <source>
        <dbReference type="ARBA" id="ARBA00004790"/>
    </source>
</evidence>
<gene>
    <name evidence="9" type="primary">nadD_2</name>
    <name evidence="9" type="ORF">GALL_17540</name>
</gene>
<dbReference type="PANTHER" id="PTHR39321:SF3">
    <property type="entry name" value="PHOSPHOPANTETHEINE ADENYLYLTRANSFERASE"/>
    <property type="match status" value="1"/>
</dbReference>
<keyword evidence="6" id="KW-0067">ATP-binding</keyword>
<keyword evidence="4 9" id="KW-0548">Nucleotidyltransferase</keyword>
<dbReference type="InterPro" id="IPR014729">
    <property type="entry name" value="Rossmann-like_a/b/a_fold"/>
</dbReference>
<dbReference type="Gene3D" id="3.40.50.620">
    <property type="entry name" value="HUPs"/>
    <property type="match status" value="1"/>
</dbReference>
<dbReference type="EMBL" id="MLJW01000003">
    <property type="protein sequence ID" value="OIR18425.1"/>
    <property type="molecule type" value="Genomic_DNA"/>
</dbReference>